<dbReference type="EMBL" id="REFC01000015">
    <property type="protein sequence ID" value="RMA57180.1"/>
    <property type="molecule type" value="Genomic_DNA"/>
</dbReference>
<name>A0A3L9YCS1_9FLAO</name>
<comment type="caution">
    <text evidence="1">The sequence shown here is derived from an EMBL/GenBank/DDBJ whole genome shotgun (WGS) entry which is preliminary data.</text>
</comment>
<reference evidence="1 2" key="1">
    <citation type="submission" date="2018-10" db="EMBL/GenBank/DDBJ databases">
        <title>Genomic Encyclopedia of Archaeal and Bacterial Type Strains, Phase II (KMG-II): from individual species to whole genera.</title>
        <authorList>
            <person name="Goeker M."/>
        </authorList>
    </citation>
    <scope>NUCLEOTIDE SEQUENCE [LARGE SCALE GENOMIC DNA]</scope>
    <source>
        <strain evidence="1 2">DSM 23424</strain>
    </source>
</reference>
<evidence type="ECO:0000313" key="1">
    <source>
        <dbReference type="EMBL" id="RMA57180.1"/>
    </source>
</evidence>
<evidence type="ECO:0000313" key="2">
    <source>
        <dbReference type="Proteomes" id="UP000271339"/>
    </source>
</evidence>
<sequence>MKTYIFLIAILAANACNSTKGTKEVSEVNSEEKMEMIKDNCPEAGDCTLKVMKNKNMILKEDTTGMLYPVFEDGENMVVEFTYSEKGPEGTADGNYSETIHFEVPNSAESLKLANSSLQTVSLLYGKQCFCRGEAGFYKVKKGSFSLSKTGKQLNFEVNFKIDETSQKVTSIKRTVSL</sequence>
<dbReference type="RefSeq" id="WP_121908598.1">
    <property type="nucleotide sequence ID" value="NZ_REFC01000015.1"/>
</dbReference>
<organism evidence="1 2">
    <name type="scientific">Ulvibacter antarcticus</name>
    <dbReference type="NCBI Taxonomy" id="442714"/>
    <lineage>
        <taxon>Bacteria</taxon>
        <taxon>Pseudomonadati</taxon>
        <taxon>Bacteroidota</taxon>
        <taxon>Flavobacteriia</taxon>
        <taxon>Flavobacteriales</taxon>
        <taxon>Flavobacteriaceae</taxon>
        <taxon>Ulvibacter</taxon>
    </lineage>
</organism>
<accession>A0A3L9YCS1</accession>
<dbReference type="AlphaFoldDB" id="A0A3L9YCS1"/>
<proteinExistence type="predicted"/>
<protein>
    <submittedName>
        <fullName evidence="1">Uncharacterized protein</fullName>
    </submittedName>
</protein>
<keyword evidence="2" id="KW-1185">Reference proteome</keyword>
<dbReference type="OrthoDB" id="1447646at2"/>
<dbReference type="Proteomes" id="UP000271339">
    <property type="component" value="Unassembled WGS sequence"/>
</dbReference>
<gene>
    <name evidence="1" type="ORF">BXY75_3067</name>
</gene>